<evidence type="ECO:0000313" key="1">
    <source>
        <dbReference type="Ensembl" id="ENSANIP00000001754.1"/>
    </source>
</evidence>
<reference evidence="1" key="2">
    <citation type="submission" date="2025-09" db="UniProtKB">
        <authorList>
            <consortium name="Ensembl"/>
        </authorList>
    </citation>
    <scope>IDENTIFICATION</scope>
</reference>
<dbReference type="Ensembl" id="ENSANIT00000001803.1">
    <property type="protein sequence ID" value="ENSANIP00000001754.1"/>
    <property type="gene ID" value="ENSANIG00000001261.1"/>
</dbReference>
<dbReference type="Proteomes" id="UP000694541">
    <property type="component" value="Unplaced"/>
</dbReference>
<keyword evidence="2" id="KW-1185">Reference proteome</keyword>
<name>A0A8B9RPX3_9AVES</name>
<reference evidence="1" key="1">
    <citation type="submission" date="2025-08" db="UniProtKB">
        <authorList>
            <consortium name="Ensembl"/>
        </authorList>
    </citation>
    <scope>IDENTIFICATION</scope>
</reference>
<proteinExistence type="predicted"/>
<protein>
    <submittedName>
        <fullName evidence="1">Uncharacterized protein</fullName>
    </submittedName>
</protein>
<organism evidence="1 2">
    <name type="scientific">Accipiter nisus</name>
    <name type="common">Eurasian sparrowhawk</name>
    <dbReference type="NCBI Taxonomy" id="211598"/>
    <lineage>
        <taxon>Eukaryota</taxon>
        <taxon>Metazoa</taxon>
        <taxon>Chordata</taxon>
        <taxon>Craniata</taxon>
        <taxon>Vertebrata</taxon>
        <taxon>Euteleostomi</taxon>
        <taxon>Archelosauria</taxon>
        <taxon>Archosauria</taxon>
        <taxon>Dinosauria</taxon>
        <taxon>Saurischia</taxon>
        <taxon>Theropoda</taxon>
        <taxon>Coelurosauria</taxon>
        <taxon>Aves</taxon>
        <taxon>Neognathae</taxon>
        <taxon>Neoaves</taxon>
        <taxon>Telluraves</taxon>
        <taxon>Accipitrimorphae</taxon>
        <taxon>Accipitriformes</taxon>
        <taxon>Accipitridae</taxon>
        <taxon>Accipitrinae</taxon>
        <taxon>Accipiter</taxon>
    </lineage>
</organism>
<dbReference type="AlphaFoldDB" id="A0A8B9RPX3"/>
<sequence length="98" mass="10899">TQSPLALGPKWGQGSRGWPGCESAQRGHFVSQNKNDGELPREMFVRQHSCFYRPAYLRHHQRVPVSAGEAGTGLVVMPLHRQCYGTCTDIPPWPRSAA</sequence>
<accession>A0A8B9RPX3</accession>
<evidence type="ECO:0000313" key="2">
    <source>
        <dbReference type="Proteomes" id="UP000694541"/>
    </source>
</evidence>